<keyword evidence="3" id="KW-0539">Nucleus</keyword>
<organism evidence="5 6">
    <name type="scientific">Paramuricea clavata</name>
    <name type="common">Red gorgonian</name>
    <name type="synonym">Violescent sea-whip</name>
    <dbReference type="NCBI Taxonomy" id="317549"/>
    <lineage>
        <taxon>Eukaryota</taxon>
        <taxon>Metazoa</taxon>
        <taxon>Cnidaria</taxon>
        <taxon>Anthozoa</taxon>
        <taxon>Octocorallia</taxon>
        <taxon>Malacalcyonacea</taxon>
        <taxon>Plexauridae</taxon>
        <taxon>Paramuricea</taxon>
    </lineage>
</organism>
<proteinExistence type="inferred from homology"/>
<dbReference type="GO" id="GO:0030154">
    <property type="term" value="P:cell differentiation"/>
    <property type="evidence" value="ECO:0007669"/>
    <property type="project" value="TreeGrafter"/>
</dbReference>
<dbReference type="GO" id="GO:0005634">
    <property type="term" value="C:nucleus"/>
    <property type="evidence" value="ECO:0007669"/>
    <property type="project" value="UniProtKB-SubCell"/>
</dbReference>
<dbReference type="PANTHER" id="PTHR11849">
    <property type="entry name" value="ETS"/>
    <property type="match status" value="1"/>
</dbReference>
<protein>
    <submittedName>
        <fullName evidence="5">GA-binding alpha chain isoform X2</fullName>
    </submittedName>
</protein>
<evidence type="ECO:0000256" key="4">
    <source>
        <dbReference type="SAM" id="MobiDB-lite"/>
    </source>
</evidence>
<keyword evidence="6" id="KW-1185">Reference proteome</keyword>
<dbReference type="PRINTS" id="PR00454">
    <property type="entry name" value="ETSDOMAIN"/>
</dbReference>
<evidence type="ECO:0000256" key="3">
    <source>
        <dbReference type="RuleBase" id="RU004019"/>
    </source>
</evidence>
<dbReference type="EMBL" id="CACRXK020005176">
    <property type="protein sequence ID" value="CAB4005366.1"/>
    <property type="molecule type" value="Genomic_DNA"/>
</dbReference>
<accession>A0A6S7HKS1</accession>
<evidence type="ECO:0000256" key="2">
    <source>
        <dbReference type="ARBA" id="ARBA00023125"/>
    </source>
</evidence>
<evidence type="ECO:0000313" key="5">
    <source>
        <dbReference type="EMBL" id="CAB4005366.1"/>
    </source>
</evidence>
<comment type="subcellular location">
    <subcellularLocation>
        <location evidence="3">Nucleus</location>
    </subcellularLocation>
</comment>
<dbReference type="OrthoDB" id="5980356at2759"/>
<sequence length="404" mass="44151">MDPAQLSDSANLLLSATGVLTPVSQVLTIAVDKDSDEVETLPQAETQIEVRVGEPEEKLQEESVATLPDEQLSTILAGKSLATETFSSKPMDRTIPALTESQSAMAADNVQFVIVRVKASEPVGLVRKLVADSIHVPVETCTVFHRDLQMDDALAIGTHCGSLDGTVTLNIQIKNVSENGETTKRMDIVAIHLAEAVPENNNPAFNLNDANKDEIKTEKIAGPTPAKRKRKSSSGKVNIKSPTTAMAIAKTIGDGLITSPTGESSDGQLTSPEGRTLTGSRSAGNNGQIQLWQFLLQLLTDKDSRHLIMWVGDQGEFKLNLPEQVAQEWGKRKNKPAMNYEKLSRALRYYYDGDMIHKVHGKRFVYKFVCDLKSLLGYSAAELNALVNQMDTTYHQLNINGHQT</sequence>
<dbReference type="InterPro" id="IPR046328">
    <property type="entry name" value="ETS_fam"/>
</dbReference>
<dbReference type="PROSITE" id="PS00346">
    <property type="entry name" value="ETS_DOMAIN_2"/>
    <property type="match status" value="1"/>
</dbReference>
<dbReference type="SUPFAM" id="SSF46785">
    <property type="entry name" value="Winged helix' DNA-binding domain"/>
    <property type="match status" value="1"/>
</dbReference>
<feature type="compositionally biased region" description="Polar residues" evidence="4">
    <location>
        <begin position="258"/>
        <end position="282"/>
    </location>
</feature>
<gene>
    <name evidence="5" type="ORF">PACLA_8A039007</name>
</gene>
<feature type="region of interest" description="Disordered" evidence="4">
    <location>
        <begin position="257"/>
        <end position="282"/>
    </location>
</feature>
<dbReference type="GO" id="GO:0000981">
    <property type="term" value="F:DNA-binding transcription factor activity, RNA polymerase II-specific"/>
    <property type="evidence" value="ECO:0007669"/>
    <property type="project" value="TreeGrafter"/>
</dbReference>
<dbReference type="GO" id="GO:0043565">
    <property type="term" value="F:sequence-specific DNA binding"/>
    <property type="evidence" value="ECO:0007669"/>
    <property type="project" value="InterPro"/>
</dbReference>
<dbReference type="Pfam" id="PF00178">
    <property type="entry name" value="Ets"/>
    <property type="match status" value="1"/>
</dbReference>
<dbReference type="Gene3D" id="3.10.20.90">
    <property type="entry name" value="Phosphatidylinositol 3-kinase Catalytic Subunit, Chain A, domain 1"/>
    <property type="match status" value="1"/>
</dbReference>
<dbReference type="InterPro" id="IPR000418">
    <property type="entry name" value="Ets_dom"/>
</dbReference>
<dbReference type="PANTHER" id="PTHR11849:SF195">
    <property type="entry name" value="GA-BINDING PROTEIN ALPHA CHAIN"/>
    <property type="match status" value="1"/>
</dbReference>
<dbReference type="PROSITE" id="PS00345">
    <property type="entry name" value="ETS_DOMAIN_1"/>
    <property type="match status" value="1"/>
</dbReference>
<name>A0A6S7HKS1_PARCT</name>
<keyword evidence="2 3" id="KW-0238">DNA-binding</keyword>
<dbReference type="SMART" id="SM00413">
    <property type="entry name" value="ETS"/>
    <property type="match status" value="1"/>
</dbReference>
<dbReference type="InterPro" id="IPR036390">
    <property type="entry name" value="WH_DNA-bd_sf"/>
</dbReference>
<dbReference type="FunFam" id="1.10.10.10:FF:000200">
    <property type="entry name" value="GA-binding protein alpha chain, putative"/>
    <property type="match status" value="1"/>
</dbReference>
<dbReference type="PROSITE" id="PS50061">
    <property type="entry name" value="ETS_DOMAIN_3"/>
    <property type="match status" value="1"/>
</dbReference>
<comment type="similarity">
    <text evidence="1 3">Belongs to the ETS family.</text>
</comment>
<evidence type="ECO:0000256" key="1">
    <source>
        <dbReference type="ARBA" id="ARBA00005562"/>
    </source>
</evidence>
<dbReference type="AlphaFoldDB" id="A0A6S7HKS1"/>
<dbReference type="Proteomes" id="UP001152795">
    <property type="component" value="Unassembled WGS sequence"/>
</dbReference>
<comment type="caution">
    <text evidence="5">The sequence shown here is derived from an EMBL/GenBank/DDBJ whole genome shotgun (WGS) entry which is preliminary data.</text>
</comment>
<reference evidence="5" key="1">
    <citation type="submission" date="2020-04" db="EMBL/GenBank/DDBJ databases">
        <authorList>
            <person name="Alioto T."/>
            <person name="Alioto T."/>
            <person name="Gomez Garrido J."/>
        </authorList>
    </citation>
    <scope>NUCLEOTIDE SEQUENCE</scope>
    <source>
        <strain evidence="5">A484AB</strain>
    </source>
</reference>
<dbReference type="Gene3D" id="1.10.10.10">
    <property type="entry name" value="Winged helix-like DNA-binding domain superfamily/Winged helix DNA-binding domain"/>
    <property type="match status" value="1"/>
</dbReference>
<evidence type="ECO:0000313" key="6">
    <source>
        <dbReference type="Proteomes" id="UP001152795"/>
    </source>
</evidence>
<dbReference type="InterPro" id="IPR036388">
    <property type="entry name" value="WH-like_DNA-bd_sf"/>
</dbReference>